<dbReference type="InterPro" id="IPR008979">
    <property type="entry name" value="Galactose-bd-like_sf"/>
</dbReference>
<dbReference type="Gene3D" id="3.20.20.80">
    <property type="entry name" value="Glycosidases"/>
    <property type="match status" value="1"/>
</dbReference>
<protein>
    <submittedName>
        <fullName evidence="3">DUF4832 domain-containing protein</fullName>
    </submittedName>
</protein>
<feature type="domain" description="DUF4832" evidence="2">
    <location>
        <begin position="592"/>
        <end position="737"/>
    </location>
</feature>
<sequence>MQNEICGRMKDMRQTGKGLFLKKAGAIALAFVIALAGAGSYSAKAAGTSVSPIIDDYESYADDAALQASWRLDWSDKPGSVAIGIGKASGSQTLKLTVKDSSATWANILHPIAEANGDASGFEGVTFWLNNDTSDGKALDLGMEAKTNAANGAFNLKMDGAAQVSKKEGSWETVKFNGGSLHVEAGFKGTVRIAWDQFNQAAWQCGGDQGKCGARLDPSKMTGFQFGYNPTAHANNIIQIDDVGYYGTSSSSGGTSNPGVPAAPKTGPKAPSWATVAGTHKLTYKQAPIDNPLKGFLPFLDAGKEGFYKEGDDWRDRPSQMPYSLEFLYEPLSEVMKGQNKFDWTHFDKQLNEIASRGHQAVFRFYLDYPNKPSGIPKFLLDGGLRTHSYTEFDNGKEATSVSPDWNDQKLIAALESFTAALGKRYDGDTRVGFIMVGLIGFWGEWHTWPYDGWTPVTDDKGNELKDEKGETVRLANWMPSEANQKRVLDAMDKAFDYTRLVVRNPIANDTFQTKNYDIGYHDDSFAFETLPLSMGGQDWHFWGRAITAGDTDFWKKRPMGGEMRPEIQIPMWNNDPPRYNDPAKPIDGKQGEDYYDSLKLTHASFLMNQGVFQVPLSGDALKRAKEGSRSLGYEYQVSKAYLDGSAGKLKVGVEIENRGVAPFYYDWKVELAAKSGGKIVKTWVVNWKISGVLPNDSEGNQSAAFQSITQNPKLANGSYEILMRVVNPLEKLNSKAVKFMFANKDQGTDGWLKLGQVKISNPGK</sequence>
<name>A0A494XL61_9BACL</name>
<evidence type="ECO:0000259" key="2">
    <source>
        <dbReference type="Pfam" id="PF16116"/>
    </source>
</evidence>
<keyword evidence="4" id="KW-1185">Reference proteome</keyword>
<organism evidence="3 4">
    <name type="scientific">Cohnella endophytica</name>
    <dbReference type="NCBI Taxonomy" id="2419778"/>
    <lineage>
        <taxon>Bacteria</taxon>
        <taxon>Bacillati</taxon>
        <taxon>Bacillota</taxon>
        <taxon>Bacilli</taxon>
        <taxon>Bacillales</taxon>
        <taxon>Paenibacillaceae</taxon>
        <taxon>Cohnella</taxon>
    </lineage>
</organism>
<gene>
    <name evidence="3" type="ORF">D7Z26_21145</name>
</gene>
<dbReference type="InterPro" id="IPR032267">
    <property type="entry name" value="DUF4832"/>
</dbReference>
<evidence type="ECO:0000313" key="3">
    <source>
        <dbReference type="EMBL" id="RKP48879.1"/>
    </source>
</evidence>
<proteinExistence type="predicted"/>
<dbReference type="Pfam" id="PF16116">
    <property type="entry name" value="DUF4832"/>
    <property type="match status" value="1"/>
</dbReference>
<dbReference type="Proteomes" id="UP000282076">
    <property type="component" value="Unassembled WGS sequence"/>
</dbReference>
<reference evidence="3 4" key="1">
    <citation type="submission" date="2018-10" db="EMBL/GenBank/DDBJ databases">
        <title>Cohnella sp. M2MS4P-1, whole genome shotgun sequence.</title>
        <authorList>
            <person name="Tuo L."/>
        </authorList>
    </citation>
    <scope>NUCLEOTIDE SEQUENCE [LARGE SCALE GENOMIC DNA]</scope>
    <source>
        <strain evidence="3 4">M2MS4P-1</strain>
    </source>
</reference>
<comment type="caution">
    <text evidence="3">The sequence shown here is derived from an EMBL/GenBank/DDBJ whole genome shotgun (WGS) entry which is preliminary data.</text>
</comment>
<evidence type="ECO:0000313" key="4">
    <source>
        <dbReference type="Proteomes" id="UP000282076"/>
    </source>
</evidence>
<dbReference type="AlphaFoldDB" id="A0A494XL61"/>
<accession>A0A494XL61</accession>
<dbReference type="SUPFAM" id="SSF49785">
    <property type="entry name" value="Galactose-binding domain-like"/>
    <property type="match status" value="1"/>
</dbReference>
<dbReference type="EMBL" id="RBZM01000009">
    <property type="protein sequence ID" value="RKP48879.1"/>
    <property type="molecule type" value="Genomic_DNA"/>
</dbReference>
<feature type="region of interest" description="Disordered" evidence="1">
    <location>
        <begin position="249"/>
        <end position="272"/>
    </location>
</feature>
<evidence type="ECO:0000256" key="1">
    <source>
        <dbReference type="SAM" id="MobiDB-lite"/>
    </source>
</evidence>